<dbReference type="Proteomes" id="UP000324832">
    <property type="component" value="Unassembled WGS sequence"/>
</dbReference>
<accession>A0A5E4QE20</accession>
<evidence type="ECO:0000313" key="1">
    <source>
        <dbReference type="EMBL" id="VVC95533.1"/>
    </source>
</evidence>
<sequence length="94" mass="10370">MKNSPLFLSRMVACFRDTLAAGPSRLRSTLADLHRYLYLGNTQPVTQTAPLQVSNESSIALVSIVFSPTNGDKCYSRGNVLSFTVATDEFQRLL</sequence>
<name>A0A5E4QE20_9NEOP</name>
<dbReference type="AlphaFoldDB" id="A0A5E4QE20"/>
<gene>
    <name evidence="1" type="ORF">LSINAPIS_LOCUS7228</name>
</gene>
<evidence type="ECO:0000313" key="2">
    <source>
        <dbReference type="Proteomes" id="UP000324832"/>
    </source>
</evidence>
<reference evidence="1 2" key="1">
    <citation type="submission" date="2017-07" db="EMBL/GenBank/DDBJ databases">
        <authorList>
            <person name="Talla V."/>
            <person name="Backstrom N."/>
        </authorList>
    </citation>
    <scope>NUCLEOTIDE SEQUENCE [LARGE SCALE GENOMIC DNA]</scope>
</reference>
<protein>
    <submittedName>
        <fullName evidence="1">Uncharacterized protein</fullName>
    </submittedName>
</protein>
<dbReference type="EMBL" id="FZQP02002337">
    <property type="protein sequence ID" value="VVC95533.1"/>
    <property type="molecule type" value="Genomic_DNA"/>
</dbReference>
<keyword evidence="2" id="KW-1185">Reference proteome</keyword>
<proteinExistence type="predicted"/>
<organism evidence="1 2">
    <name type="scientific">Leptidea sinapis</name>
    <dbReference type="NCBI Taxonomy" id="189913"/>
    <lineage>
        <taxon>Eukaryota</taxon>
        <taxon>Metazoa</taxon>
        <taxon>Ecdysozoa</taxon>
        <taxon>Arthropoda</taxon>
        <taxon>Hexapoda</taxon>
        <taxon>Insecta</taxon>
        <taxon>Pterygota</taxon>
        <taxon>Neoptera</taxon>
        <taxon>Endopterygota</taxon>
        <taxon>Lepidoptera</taxon>
        <taxon>Glossata</taxon>
        <taxon>Ditrysia</taxon>
        <taxon>Papilionoidea</taxon>
        <taxon>Pieridae</taxon>
        <taxon>Dismorphiinae</taxon>
        <taxon>Leptidea</taxon>
    </lineage>
</organism>